<dbReference type="AlphaFoldDB" id="A0A918DPC8"/>
<dbReference type="EMBL" id="BMLT01000001">
    <property type="protein sequence ID" value="GGO76784.1"/>
    <property type="molecule type" value="Genomic_DNA"/>
</dbReference>
<dbReference type="PROSITE" id="PS51257">
    <property type="entry name" value="PROKAR_LIPOPROTEIN"/>
    <property type="match status" value="1"/>
</dbReference>
<gene>
    <name evidence="1" type="ORF">GCM10011348_04810</name>
</gene>
<accession>A0A918DPC8</accession>
<protein>
    <submittedName>
        <fullName evidence="1">Uncharacterized protein</fullName>
    </submittedName>
</protein>
<proteinExistence type="predicted"/>
<comment type="caution">
    <text evidence="1">The sequence shown here is derived from an EMBL/GenBank/DDBJ whole genome shotgun (WGS) entry which is preliminary data.</text>
</comment>
<sequence>MDKILDLHYEHKAANFLHAALAGCFWEVQSKNLGIDKEKLVSIFRDMCRLINQGDAHSKEYMCAEAVISSCIRIVKCICLNAEVSYTLIHGGSREINALSHYENSVKNYEHMKELKKC</sequence>
<dbReference type="Proteomes" id="UP000599578">
    <property type="component" value="Unassembled WGS sequence"/>
</dbReference>
<reference evidence="1 2" key="1">
    <citation type="journal article" date="2014" name="Int. J. Syst. Evol. Microbiol.">
        <title>Complete genome sequence of Corynebacterium casei LMG S-19264T (=DSM 44701T), isolated from a smear-ripened cheese.</title>
        <authorList>
            <consortium name="US DOE Joint Genome Institute (JGI-PGF)"/>
            <person name="Walter F."/>
            <person name="Albersmeier A."/>
            <person name="Kalinowski J."/>
            <person name="Ruckert C."/>
        </authorList>
    </citation>
    <scope>NUCLEOTIDE SEQUENCE [LARGE SCALE GENOMIC DNA]</scope>
    <source>
        <strain evidence="1 2">CGMCC 1.7286</strain>
    </source>
</reference>
<evidence type="ECO:0000313" key="1">
    <source>
        <dbReference type="EMBL" id="GGO76784.1"/>
    </source>
</evidence>
<evidence type="ECO:0000313" key="2">
    <source>
        <dbReference type="Proteomes" id="UP000599578"/>
    </source>
</evidence>
<organism evidence="1 2">
    <name type="scientific">Marinobacterium nitratireducens</name>
    <dbReference type="NCBI Taxonomy" id="518897"/>
    <lineage>
        <taxon>Bacteria</taxon>
        <taxon>Pseudomonadati</taxon>
        <taxon>Pseudomonadota</taxon>
        <taxon>Gammaproteobacteria</taxon>
        <taxon>Oceanospirillales</taxon>
        <taxon>Oceanospirillaceae</taxon>
        <taxon>Marinobacterium</taxon>
    </lineage>
</organism>
<keyword evidence="2" id="KW-1185">Reference proteome</keyword>
<name>A0A918DPC8_9GAMM</name>